<dbReference type="Gramene" id="VVA27503">
    <property type="protein sequence ID" value="VVA27503"/>
    <property type="gene ID" value="Prudul26B031078"/>
</dbReference>
<accession>A0A5E4FH67</accession>
<dbReference type="GO" id="GO:0016874">
    <property type="term" value="F:ligase activity"/>
    <property type="evidence" value="ECO:0007669"/>
    <property type="project" value="UniProtKB-KW"/>
</dbReference>
<feature type="region of interest" description="Disordered" evidence="1">
    <location>
        <begin position="1"/>
        <end position="33"/>
    </location>
</feature>
<dbReference type="Proteomes" id="UP000327085">
    <property type="component" value="Chromosome 6"/>
</dbReference>
<gene>
    <name evidence="2" type="ORF">ALMOND_2B031078</name>
</gene>
<keyword evidence="2" id="KW-0436">Ligase</keyword>
<dbReference type="AlphaFoldDB" id="A0A5E4FH67"/>
<evidence type="ECO:0000313" key="3">
    <source>
        <dbReference type="Proteomes" id="UP000327085"/>
    </source>
</evidence>
<feature type="compositionally biased region" description="Polar residues" evidence="1">
    <location>
        <begin position="138"/>
        <end position="167"/>
    </location>
</feature>
<feature type="region of interest" description="Disordered" evidence="1">
    <location>
        <begin position="102"/>
        <end position="201"/>
    </location>
</feature>
<sequence length="316" mass="33966">MCWQPISLKDPTSQELLEGVERERSNRSNPPRNTTIFHHPTLGDFELQHLPVGVNDAELEERIIQHLAAAAAMGRARHIARREGQRNRSSTQGRPQFLVFSTHPNAHPAASSSPDQMGEGEPAPSISVPFPSPPLNTGEESSQVTTPVPSSQSGPVSALASGTSVPAPNQHGSSISNSGSPSQSSPSTQDRAGPSDLQSFSESLKTRFNAVSTRYKESISKSTRGWKERLFSRNAAMADLGSEVKREVNASFATVSRMMERLETRDNSRINDPCVSNSLNSSIPQSDNQQTSENGGENSLNDHNKPAVCAAGSSSN</sequence>
<evidence type="ECO:0000256" key="1">
    <source>
        <dbReference type="SAM" id="MobiDB-lite"/>
    </source>
</evidence>
<feature type="region of interest" description="Disordered" evidence="1">
    <location>
        <begin position="263"/>
        <end position="316"/>
    </location>
</feature>
<name>A0A5E4FH67_PRUDU</name>
<feature type="compositionally biased region" description="Low complexity" evidence="1">
    <location>
        <begin position="169"/>
        <end position="187"/>
    </location>
</feature>
<proteinExistence type="predicted"/>
<reference evidence="3" key="1">
    <citation type="journal article" date="2020" name="Plant J.">
        <title>Transposons played a major role in the diversification between the closely related almond and peach genomes: results from the almond genome sequence.</title>
        <authorList>
            <person name="Alioto T."/>
            <person name="Alexiou K.G."/>
            <person name="Bardil A."/>
            <person name="Barteri F."/>
            <person name="Castanera R."/>
            <person name="Cruz F."/>
            <person name="Dhingra A."/>
            <person name="Duval H."/>
            <person name="Fernandez I Marti A."/>
            <person name="Frias L."/>
            <person name="Galan B."/>
            <person name="Garcia J.L."/>
            <person name="Howad W."/>
            <person name="Gomez-Garrido J."/>
            <person name="Gut M."/>
            <person name="Julca I."/>
            <person name="Morata J."/>
            <person name="Puigdomenech P."/>
            <person name="Ribeca P."/>
            <person name="Rubio Cabetas M.J."/>
            <person name="Vlasova A."/>
            <person name="Wirthensohn M."/>
            <person name="Garcia-Mas J."/>
            <person name="Gabaldon T."/>
            <person name="Casacuberta J.M."/>
            <person name="Arus P."/>
        </authorList>
    </citation>
    <scope>NUCLEOTIDE SEQUENCE [LARGE SCALE GENOMIC DNA]</scope>
    <source>
        <strain evidence="3">cv. Texas</strain>
    </source>
</reference>
<evidence type="ECO:0000313" key="2">
    <source>
        <dbReference type="EMBL" id="VVA27503.1"/>
    </source>
</evidence>
<feature type="compositionally biased region" description="Polar residues" evidence="1">
    <location>
        <begin position="274"/>
        <end position="299"/>
    </location>
</feature>
<protein>
    <submittedName>
        <fullName evidence="2">PREDICTED: E3 ubiquitin-ligase</fullName>
    </submittedName>
</protein>
<dbReference type="EMBL" id="CABIKO010000123">
    <property type="protein sequence ID" value="VVA27503.1"/>
    <property type="molecule type" value="Genomic_DNA"/>
</dbReference>
<organism evidence="2 3">
    <name type="scientific">Prunus dulcis</name>
    <name type="common">Almond</name>
    <name type="synonym">Amygdalus dulcis</name>
    <dbReference type="NCBI Taxonomy" id="3755"/>
    <lineage>
        <taxon>Eukaryota</taxon>
        <taxon>Viridiplantae</taxon>
        <taxon>Streptophyta</taxon>
        <taxon>Embryophyta</taxon>
        <taxon>Tracheophyta</taxon>
        <taxon>Spermatophyta</taxon>
        <taxon>Magnoliopsida</taxon>
        <taxon>eudicotyledons</taxon>
        <taxon>Gunneridae</taxon>
        <taxon>Pentapetalae</taxon>
        <taxon>rosids</taxon>
        <taxon>fabids</taxon>
        <taxon>Rosales</taxon>
        <taxon>Rosaceae</taxon>
        <taxon>Amygdaloideae</taxon>
        <taxon>Amygdaleae</taxon>
        <taxon>Prunus</taxon>
    </lineage>
</organism>